<sequence>MRIRGLNIFSVYTVNDGDLDPGYSCDKISPIVTKVHNKSMGMKWIYDPSLIGFPDLGEDMIFLSHWSLGNELKGGDQS</sequence>
<evidence type="ECO:0000313" key="1">
    <source>
        <dbReference type="EMBL" id="BBH04844.1"/>
    </source>
</evidence>
<dbReference type="AlphaFoldDB" id="A0A4Y1RKS5"/>
<proteinExistence type="predicted"/>
<reference evidence="1" key="1">
    <citation type="journal article" date="2019" name="Science">
        <title>Mutation of a bHLH transcription factor allowed almond domestication.</title>
        <authorList>
            <person name="Sanchez-Perez R."/>
            <person name="Pavan S."/>
            <person name="Mazzeo R."/>
            <person name="Moldovan C."/>
            <person name="Aiese Cigliano R."/>
            <person name="Del Cueto J."/>
            <person name="Ricciardi F."/>
            <person name="Lotti C."/>
            <person name="Ricciardi L."/>
            <person name="Dicenta F."/>
            <person name="Lopez-Marques R.L."/>
            <person name="Lindberg Moller B."/>
        </authorList>
    </citation>
    <scope>NUCLEOTIDE SEQUENCE</scope>
</reference>
<name>A0A4Y1RKS5_PRUDU</name>
<organism evidence="1">
    <name type="scientific">Prunus dulcis</name>
    <name type="common">Almond</name>
    <name type="synonym">Amygdalus dulcis</name>
    <dbReference type="NCBI Taxonomy" id="3755"/>
    <lineage>
        <taxon>Eukaryota</taxon>
        <taxon>Viridiplantae</taxon>
        <taxon>Streptophyta</taxon>
        <taxon>Embryophyta</taxon>
        <taxon>Tracheophyta</taxon>
        <taxon>Spermatophyta</taxon>
        <taxon>Magnoliopsida</taxon>
        <taxon>eudicotyledons</taxon>
        <taxon>Gunneridae</taxon>
        <taxon>Pentapetalae</taxon>
        <taxon>rosids</taxon>
        <taxon>fabids</taxon>
        <taxon>Rosales</taxon>
        <taxon>Rosaceae</taxon>
        <taxon>Amygdaloideae</taxon>
        <taxon>Amygdaleae</taxon>
        <taxon>Prunus</taxon>
    </lineage>
</organism>
<accession>A0A4Y1RKS5</accession>
<gene>
    <name evidence="1" type="ORF">Prudu_016078</name>
</gene>
<protein>
    <submittedName>
        <fullName evidence="1">Uncharacterized protein</fullName>
    </submittedName>
</protein>
<dbReference type="EMBL" id="AP019302">
    <property type="protein sequence ID" value="BBH04844.1"/>
    <property type="molecule type" value="Genomic_DNA"/>
</dbReference>